<keyword evidence="2" id="KW-1185">Reference proteome</keyword>
<dbReference type="Proteomes" id="UP000291084">
    <property type="component" value="Chromosome 1"/>
</dbReference>
<evidence type="ECO:0000313" key="2">
    <source>
        <dbReference type="Proteomes" id="UP000291084"/>
    </source>
</evidence>
<organism evidence="1 2">
    <name type="scientific">Vigna angularis var. angularis</name>
    <dbReference type="NCBI Taxonomy" id="157739"/>
    <lineage>
        <taxon>Eukaryota</taxon>
        <taxon>Viridiplantae</taxon>
        <taxon>Streptophyta</taxon>
        <taxon>Embryophyta</taxon>
        <taxon>Tracheophyta</taxon>
        <taxon>Spermatophyta</taxon>
        <taxon>Magnoliopsida</taxon>
        <taxon>eudicotyledons</taxon>
        <taxon>Gunneridae</taxon>
        <taxon>Pentapetalae</taxon>
        <taxon>rosids</taxon>
        <taxon>fabids</taxon>
        <taxon>Fabales</taxon>
        <taxon>Fabaceae</taxon>
        <taxon>Papilionoideae</taxon>
        <taxon>50 kb inversion clade</taxon>
        <taxon>NPAAA clade</taxon>
        <taxon>indigoferoid/millettioid clade</taxon>
        <taxon>Phaseoleae</taxon>
        <taxon>Vigna</taxon>
    </lineage>
</organism>
<reference evidence="1 2" key="1">
    <citation type="journal article" date="2015" name="Sci. Rep.">
        <title>The power of single molecule real-time sequencing technology in the de novo assembly of a eukaryotic genome.</title>
        <authorList>
            <person name="Sakai H."/>
            <person name="Naito K."/>
            <person name="Ogiso-Tanaka E."/>
            <person name="Takahashi Y."/>
            <person name="Iseki K."/>
            <person name="Muto C."/>
            <person name="Satou K."/>
            <person name="Teruya K."/>
            <person name="Shiroma A."/>
            <person name="Shimoji M."/>
            <person name="Hirano T."/>
            <person name="Itoh T."/>
            <person name="Kaga A."/>
            <person name="Tomooka N."/>
        </authorList>
    </citation>
    <scope>NUCLEOTIDE SEQUENCE [LARGE SCALE GENOMIC DNA]</scope>
    <source>
        <strain evidence="2">cv. Shumari</strain>
    </source>
</reference>
<dbReference type="AlphaFoldDB" id="A0A0S3R500"/>
<name>A0A0S3R500_PHAAN</name>
<protein>
    <recommendedName>
        <fullName evidence="3">Copia protein</fullName>
    </recommendedName>
</protein>
<accession>A0A0S3R500</accession>
<dbReference type="EMBL" id="AP015034">
    <property type="protein sequence ID" value="BAT75654.1"/>
    <property type="molecule type" value="Genomic_DNA"/>
</dbReference>
<gene>
    <name evidence="1" type="primary">Vigan.01G355300</name>
    <name evidence="1" type="ORF">VIGAN_01355300</name>
</gene>
<feature type="non-terminal residue" evidence="1">
    <location>
        <position position="74"/>
    </location>
</feature>
<evidence type="ECO:0008006" key="3">
    <source>
        <dbReference type="Google" id="ProtNLM"/>
    </source>
</evidence>
<proteinExistence type="predicted"/>
<sequence>MHTKSIHFELDLHFVRDNVKEKLLQLIHLPARYQVADILTRPLSKPSFHTLKRKLLVVETPPFKGCYVSLSLSI</sequence>
<evidence type="ECO:0000313" key="1">
    <source>
        <dbReference type="EMBL" id="BAT75654.1"/>
    </source>
</evidence>